<sequence>MVCLYFRVGVVELNPVVEVEIFLGLVRDLLALLVLGAYLHDNSGFGVEVCHFRLAIAQLLYLDLQKRFCASSSLFDILANSAAMGGVTPALLVDPPWWCDNSPVFRALPIELVQCQLRLTICPENSSLLQTISIPEWCLVA</sequence>
<comment type="caution">
    <text evidence="1">The sequence shown here is derived from an EMBL/GenBank/DDBJ whole genome shotgun (WGS) entry which is preliminary data.</text>
</comment>
<reference evidence="1" key="1">
    <citation type="journal article" date="2020" name="bioRxiv">
        <title>Hybrid origin of Populus tomentosa Carr. identified through genome sequencing and phylogenomic analysis.</title>
        <authorList>
            <person name="An X."/>
            <person name="Gao K."/>
            <person name="Chen Z."/>
            <person name="Li J."/>
            <person name="Yang X."/>
            <person name="Yang X."/>
            <person name="Zhou J."/>
            <person name="Guo T."/>
            <person name="Zhao T."/>
            <person name="Huang S."/>
            <person name="Miao D."/>
            <person name="Khan W.U."/>
            <person name="Rao P."/>
            <person name="Ye M."/>
            <person name="Lei B."/>
            <person name="Liao W."/>
            <person name="Wang J."/>
            <person name="Ji L."/>
            <person name="Li Y."/>
            <person name="Guo B."/>
            <person name="Mustafa N.S."/>
            <person name="Li S."/>
            <person name="Yun Q."/>
            <person name="Keller S.R."/>
            <person name="Mao J."/>
            <person name="Zhang R."/>
            <person name="Strauss S.H."/>
        </authorList>
    </citation>
    <scope>NUCLEOTIDE SEQUENCE</scope>
    <source>
        <strain evidence="1">GM15</strain>
        <tissue evidence="1">Leaf</tissue>
    </source>
</reference>
<dbReference type="AlphaFoldDB" id="A0A8X7XPP3"/>
<evidence type="ECO:0000313" key="2">
    <source>
        <dbReference type="Proteomes" id="UP000886885"/>
    </source>
</evidence>
<proteinExistence type="predicted"/>
<keyword evidence="2" id="KW-1185">Reference proteome</keyword>
<organism evidence="1 2">
    <name type="scientific">Populus tomentosa</name>
    <name type="common">Chinese white poplar</name>
    <dbReference type="NCBI Taxonomy" id="118781"/>
    <lineage>
        <taxon>Eukaryota</taxon>
        <taxon>Viridiplantae</taxon>
        <taxon>Streptophyta</taxon>
        <taxon>Embryophyta</taxon>
        <taxon>Tracheophyta</taxon>
        <taxon>Spermatophyta</taxon>
        <taxon>Magnoliopsida</taxon>
        <taxon>eudicotyledons</taxon>
        <taxon>Gunneridae</taxon>
        <taxon>Pentapetalae</taxon>
        <taxon>rosids</taxon>
        <taxon>fabids</taxon>
        <taxon>Malpighiales</taxon>
        <taxon>Salicaceae</taxon>
        <taxon>Saliceae</taxon>
        <taxon>Populus</taxon>
    </lineage>
</organism>
<dbReference type="Proteomes" id="UP000886885">
    <property type="component" value="Chromosome 19D"/>
</dbReference>
<evidence type="ECO:0000313" key="1">
    <source>
        <dbReference type="EMBL" id="KAG6738008.1"/>
    </source>
</evidence>
<name>A0A8X7XPP3_POPTO</name>
<dbReference type="EMBL" id="JAAWWB010000038">
    <property type="protein sequence ID" value="KAG6738008.1"/>
    <property type="molecule type" value="Genomic_DNA"/>
</dbReference>
<accession>A0A8X7XPP3</accession>
<gene>
    <name evidence="1" type="ORF">POTOM_059543</name>
</gene>
<protein>
    <submittedName>
        <fullName evidence="1">Uncharacterized protein</fullName>
    </submittedName>
</protein>